<dbReference type="InterPro" id="IPR002209">
    <property type="entry name" value="Fibroblast_GF_fam"/>
</dbReference>
<dbReference type="Proteomes" id="UP000297028">
    <property type="component" value="Segment"/>
</dbReference>
<evidence type="ECO:0000313" key="2">
    <source>
        <dbReference type="EMBL" id="AVA31215.1"/>
    </source>
</evidence>
<dbReference type="Gene3D" id="2.80.10.50">
    <property type="match status" value="1"/>
</dbReference>
<reference evidence="2 3" key="1">
    <citation type="journal article" date="2018" name="PLoS ONE">
        <title>Genome analysis of a novel Group I alphabaculovirus obtained from Oxyplax ochracea.</title>
        <authorList>
            <person name="Wang J."/>
            <person name="Hou D."/>
            <person name="Wang Q."/>
            <person name="Kuang W."/>
            <person name="Zhang L."/>
            <person name="Li J."/>
            <person name="Shen S."/>
            <person name="Deng F."/>
            <person name="Wang H."/>
            <person name="Hu Z."/>
            <person name="Wang M."/>
        </authorList>
    </citation>
    <scope>NUCLEOTIDE SEQUENCE [LARGE SCALE GENOMIC DNA]</scope>
    <source>
        <strain evidence="2">435</strain>
    </source>
</reference>
<dbReference type="Pfam" id="PF00167">
    <property type="entry name" value="FGF"/>
    <property type="match status" value="1"/>
</dbReference>
<dbReference type="PANTHER" id="PTHR11486">
    <property type="entry name" value="FIBROBLAST GROWTH FACTOR"/>
    <property type="match status" value="1"/>
</dbReference>
<dbReference type="SUPFAM" id="SSF50353">
    <property type="entry name" value="Cytokine"/>
    <property type="match status" value="1"/>
</dbReference>
<proteinExistence type="inferred from homology"/>
<gene>
    <name evidence="2" type="ORF">Oxoc_ORF116</name>
</gene>
<dbReference type="CDD" id="cd23311">
    <property type="entry name" value="beta-trefoil_FGF_Bnl-like"/>
    <property type="match status" value="1"/>
</dbReference>
<dbReference type="EMBL" id="MF143631">
    <property type="protein sequence ID" value="AVA31215.1"/>
    <property type="molecule type" value="Genomic_DNA"/>
</dbReference>
<keyword evidence="3" id="KW-1185">Reference proteome</keyword>
<dbReference type="SMART" id="SM00442">
    <property type="entry name" value="FGF"/>
    <property type="match status" value="1"/>
</dbReference>
<evidence type="ECO:0000313" key="3">
    <source>
        <dbReference type="Proteomes" id="UP000297028"/>
    </source>
</evidence>
<sequence length="190" mass="22310">MVNRKMHMCCFTIVFLAFCLKSCLSYGFDHMVGTSRLVQIFVNNHYLQVTSDGLINGANYVNDNLLYSTTFKRFRTSNFTGIQNVATCMYVCLDRCGHLYTSKKLSRDCMFTETIEENNYTTFSRIDKKLKSYLAINRKGKPKKVQIFANETLGKFHRYASILLNFVQDNYTNLICKKKKRLFRHRKCKF</sequence>
<accession>A0A2L0WU97</accession>
<evidence type="ECO:0000256" key="1">
    <source>
        <dbReference type="ARBA" id="ARBA00007936"/>
    </source>
</evidence>
<dbReference type="GO" id="GO:0008083">
    <property type="term" value="F:growth factor activity"/>
    <property type="evidence" value="ECO:0007669"/>
    <property type="project" value="InterPro"/>
</dbReference>
<dbReference type="PROSITE" id="PS00247">
    <property type="entry name" value="HBGF_FGF"/>
    <property type="match status" value="1"/>
</dbReference>
<organism evidence="2 3">
    <name type="scientific">Oxyplax ochracea nucleopolyhedrovirus</name>
    <dbReference type="NCBI Taxonomy" id="2083176"/>
    <lineage>
        <taxon>Viruses</taxon>
        <taxon>Viruses incertae sedis</taxon>
        <taxon>Naldaviricetes</taxon>
        <taxon>Lefavirales</taxon>
        <taxon>Baculoviridae</taxon>
        <taxon>Alphabaculovirus</taxon>
        <taxon>Alphabaculovirus oxochraceae</taxon>
    </lineage>
</organism>
<protein>
    <submittedName>
        <fullName evidence="2">Fgf</fullName>
    </submittedName>
</protein>
<name>A0A2L0WU97_9ABAC</name>
<dbReference type="InterPro" id="IPR008996">
    <property type="entry name" value="IL1/FGF"/>
</dbReference>
<comment type="similarity">
    <text evidence="1">Belongs to the heparin-binding growth factors family.</text>
</comment>